<keyword evidence="1" id="KW-0732">Signal</keyword>
<proteinExistence type="predicted"/>
<protein>
    <submittedName>
        <fullName evidence="2">Uncharacterized protein</fullName>
    </submittedName>
</protein>
<evidence type="ECO:0000313" key="3">
    <source>
        <dbReference type="Proteomes" id="UP000231673"/>
    </source>
</evidence>
<sequence length="220" mass="23547">MKKLRWLHLLAIALLAVGCATTEPVSVPPAARGKVQIKEEMSRPISSVPTSADLGGDITRIRVEDRSDRVYVTITNPRITPAGTGDTKGEGLKTATEVKIASGILDAAGKDPYFVLVKIKNGWVSYDIPNYAQRAGVPVIEHNWGIGIAYDGAAGHLVLDPNDPWVSYKTALVGGYKTISGEKADLETLIIGLAMYPNKPTVPLKSLGKGKLVQGKHPEL</sequence>
<accession>A0A2M7IE58</accession>
<reference evidence="3" key="1">
    <citation type="submission" date="2017-09" db="EMBL/GenBank/DDBJ databases">
        <title>Depth-based differentiation of microbial function through sediment-hosted aquifers and enrichment of novel symbionts in the deep terrestrial subsurface.</title>
        <authorList>
            <person name="Probst A.J."/>
            <person name="Ladd B."/>
            <person name="Jarett J.K."/>
            <person name="Geller-Mcgrath D.E."/>
            <person name="Sieber C.M.K."/>
            <person name="Emerson J.B."/>
            <person name="Anantharaman K."/>
            <person name="Thomas B.C."/>
            <person name="Malmstrom R."/>
            <person name="Stieglmeier M."/>
            <person name="Klingl A."/>
            <person name="Woyke T."/>
            <person name="Ryan C.M."/>
            <person name="Banfield J.F."/>
        </authorList>
    </citation>
    <scope>NUCLEOTIDE SEQUENCE [LARGE SCALE GENOMIC DNA]</scope>
</reference>
<evidence type="ECO:0000256" key="1">
    <source>
        <dbReference type="SAM" id="SignalP"/>
    </source>
</evidence>
<dbReference type="AlphaFoldDB" id="A0A2M7IE58"/>
<organism evidence="2 3">
    <name type="scientific">Candidatus Portnoybacteria bacterium CG_4_8_14_3_um_filter_44_15</name>
    <dbReference type="NCBI Taxonomy" id="1974803"/>
    <lineage>
        <taxon>Bacteria</taxon>
        <taxon>Candidatus Portnoyibacteriota</taxon>
    </lineage>
</organism>
<feature type="signal peptide" evidence="1">
    <location>
        <begin position="1"/>
        <end position="22"/>
    </location>
</feature>
<dbReference type="PROSITE" id="PS51257">
    <property type="entry name" value="PROKAR_LIPOPROTEIN"/>
    <property type="match status" value="1"/>
</dbReference>
<gene>
    <name evidence="2" type="ORF">CO003_00675</name>
</gene>
<name>A0A2M7IE58_9BACT</name>
<feature type="chain" id="PRO_5014753563" evidence="1">
    <location>
        <begin position="23"/>
        <end position="220"/>
    </location>
</feature>
<comment type="caution">
    <text evidence="2">The sequence shown here is derived from an EMBL/GenBank/DDBJ whole genome shotgun (WGS) entry which is preliminary data.</text>
</comment>
<dbReference type="Proteomes" id="UP000231673">
    <property type="component" value="Unassembled WGS sequence"/>
</dbReference>
<dbReference type="EMBL" id="PFGW01000015">
    <property type="protein sequence ID" value="PIW74812.1"/>
    <property type="molecule type" value="Genomic_DNA"/>
</dbReference>
<evidence type="ECO:0000313" key="2">
    <source>
        <dbReference type="EMBL" id="PIW74812.1"/>
    </source>
</evidence>